<name>A0ACB6RKY1_9PLEO</name>
<keyword evidence="2" id="KW-1185">Reference proteome</keyword>
<proteinExistence type="predicted"/>
<dbReference type="Proteomes" id="UP000799754">
    <property type="component" value="Unassembled WGS sequence"/>
</dbReference>
<dbReference type="EMBL" id="MU006751">
    <property type="protein sequence ID" value="KAF2621758.1"/>
    <property type="molecule type" value="Genomic_DNA"/>
</dbReference>
<comment type="caution">
    <text evidence="1">The sequence shown here is derived from an EMBL/GenBank/DDBJ whole genome shotgun (WGS) entry which is preliminary data.</text>
</comment>
<accession>A0ACB6RKY1</accession>
<evidence type="ECO:0000313" key="2">
    <source>
        <dbReference type="Proteomes" id="UP000799754"/>
    </source>
</evidence>
<sequence>MTSLQGMNQRLIAEKTLFANNAQTLKPDNKELTKQLAESYTEAQALKQSIKTITDKAEVTETLDERPQPKANCTPKRPSVLCIHCYTRSKACDRGSLCRNCARVSSPAFPNPSHGLSS</sequence>
<organism evidence="1 2">
    <name type="scientific">Macroventuria anomochaeta</name>
    <dbReference type="NCBI Taxonomy" id="301207"/>
    <lineage>
        <taxon>Eukaryota</taxon>
        <taxon>Fungi</taxon>
        <taxon>Dikarya</taxon>
        <taxon>Ascomycota</taxon>
        <taxon>Pezizomycotina</taxon>
        <taxon>Dothideomycetes</taxon>
        <taxon>Pleosporomycetidae</taxon>
        <taxon>Pleosporales</taxon>
        <taxon>Pleosporineae</taxon>
        <taxon>Didymellaceae</taxon>
        <taxon>Macroventuria</taxon>
    </lineage>
</organism>
<evidence type="ECO:0000313" key="1">
    <source>
        <dbReference type="EMBL" id="KAF2621758.1"/>
    </source>
</evidence>
<protein>
    <submittedName>
        <fullName evidence="1">Uncharacterized protein</fullName>
    </submittedName>
</protein>
<gene>
    <name evidence="1" type="ORF">BU25DRAFT_230592</name>
</gene>
<reference evidence="1" key="1">
    <citation type="journal article" date="2020" name="Stud. Mycol.">
        <title>101 Dothideomycetes genomes: a test case for predicting lifestyles and emergence of pathogens.</title>
        <authorList>
            <person name="Haridas S."/>
            <person name="Albert R."/>
            <person name="Binder M."/>
            <person name="Bloem J."/>
            <person name="Labutti K."/>
            <person name="Salamov A."/>
            <person name="Andreopoulos B."/>
            <person name="Baker S."/>
            <person name="Barry K."/>
            <person name="Bills G."/>
            <person name="Bluhm B."/>
            <person name="Cannon C."/>
            <person name="Castanera R."/>
            <person name="Culley D."/>
            <person name="Daum C."/>
            <person name="Ezra D."/>
            <person name="Gonzalez J."/>
            <person name="Henrissat B."/>
            <person name="Kuo A."/>
            <person name="Liang C."/>
            <person name="Lipzen A."/>
            <person name="Lutzoni F."/>
            <person name="Magnuson J."/>
            <person name="Mondo S."/>
            <person name="Nolan M."/>
            <person name="Ohm R."/>
            <person name="Pangilinan J."/>
            <person name="Park H.-J."/>
            <person name="Ramirez L."/>
            <person name="Alfaro M."/>
            <person name="Sun H."/>
            <person name="Tritt A."/>
            <person name="Yoshinaga Y."/>
            <person name="Zwiers L.-H."/>
            <person name="Turgeon B."/>
            <person name="Goodwin S."/>
            <person name="Spatafora J."/>
            <person name="Crous P."/>
            <person name="Grigoriev I."/>
        </authorList>
    </citation>
    <scope>NUCLEOTIDE SEQUENCE</scope>
    <source>
        <strain evidence="1">CBS 525.71</strain>
    </source>
</reference>